<keyword evidence="2" id="KW-1133">Transmembrane helix</keyword>
<gene>
    <name evidence="3" type="primary">ycf20</name>
</gene>
<proteinExistence type="inferred from homology"/>
<keyword evidence="3" id="KW-0934">Plastid</keyword>
<feature type="transmembrane region" description="Helical" evidence="2">
    <location>
        <begin position="20"/>
        <end position="38"/>
    </location>
</feature>
<keyword evidence="3" id="KW-0150">Chloroplast</keyword>
<evidence type="ECO:0008006" key="4">
    <source>
        <dbReference type="Google" id="ProtNLM"/>
    </source>
</evidence>
<reference evidence="3" key="1">
    <citation type="submission" date="2017-03" db="EMBL/GenBank/DDBJ databases">
        <title>Chloroplast genome evolution in siphonous green algae.</title>
        <authorList>
            <person name="Cremen M.C."/>
            <person name="Marcelino V.R."/>
            <person name="Verbruggen H."/>
        </authorList>
    </citation>
    <scope>NUCLEOTIDE SEQUENCE</scope>
</reference>
<dbReference type="GeneID" id="37277635"/>
<organism evidence="3">
    <name type="scientific">Rhipilia penicilloides</name>
    <dbReference type="NCBI Taxonomy" id="1979422"/>
    <lineage>
        <taxon>Eukaryota</taxon>
        <taxon>Viridiplantae</taxon>
        <taxon>Chlorophyta</taxon>
        <taxon>core chlorophytes</taxon>
        <taxon>Ulvophyceae</taxon>
        <taxon>TCBD clade</taxon>
        <taxon>Bryopsidales</taxon>
        <taxon>Halimedineae</taxon>
        <taxon>Halimedaceae</taxon>
        <taxon>Rhipileae</taxon>
        <taxon>Rhipilia</taxon>
    </lineage>
</organism>
<geneLocation type="chloroplast" evidence="3"/>
<sequence>MRKITTFFKKFQQFKKRSFLESACSFYFGLIFGNLFGTLLKNTIVWNGTVFGGMILFLEFLNSLLYQKKTVLLRLLKNVQIGLLLGLLIDAFKVGS</sequence>
<keyword evidence="2" id="KW-0472">Membrane</keyword>
<evidence type="ECO:0000256" key="2">
    <source>
        <dbReference type="SAM" id="Phobius"/>
    </source>
</evidence>
<dbReference type="AlphaFoldDB" id="A0A2P0QHQ3"/>
<dbReference type="InterPro" id="IPR007572">
    <property type="entry name" value="Uncharacterised_Ycf20"/>
</dbReference>
<dbReference type="EMBL" id="KY819065">
    <property type="protein sequence ID" value="ARO74304.1"/>
    <property type="molecule type" value="Genomic_DNA"/>
</dbReference>
<accession>A0A2P0QHQ3</accession>
<evidence type="ECO:0000313" key="3">
    <source>
        <dbReference type="EMBL" id="ARO74304.1"/>
    </source>
</evidence>
<protein>
    <recommendedName>
        <fullName evidence="4">Ycf20</fullName>
    </recommendedName>
</protein>
<dbReference type="RefSeq" id="YP_009472606.1">
    <property type="nucleotide sequence ID" value="NC_037365.1"/>
</dbReference>
<keyword evidence="2" id="KW-0812">Transmembrane</keyword>
<feature type="transmembrane region" description="Helical" evidence="2">
    <location>
        <begin position="44"/>
        <end position="66"/>
    </location>
</feature>
<comment type="similarity">
    <text evidence="1">Belongs to the ycf20 family.</text>
</comment>
<dbReference type="Pfam" id="PF04483">
    <property type="entry name" value="DUF565"/>
    <property type="match status" value="1"/>
</dbReference>
<evidence type="ECO:0000256" key="1">
    <source>
        <dbReference type="ARBA" id="ARBA00009846"/>
    </source>
</evidence>
<name>A0A2P0QHQ3_9CHLO</name>